<evidence type="ECO:0008006" key="4">
    <source>
        <dbReference type="Google" id="ProtNLM"/>
    </source>
</evidence>
<evidence type="ECO:0000256" key="1">
    <source>
        <dbReference type="SAM" id="MobiDB-lite"/>
    </source>
</evidence>
<feature type="compositionally biased region" description="Polar residues" evidence="1">
    <location>
        <begin position="111"/>
        <end position="125"/>
    </location>
</feature>
<reference evidence="3" key="1">
    <citation type="journal article" date="2020" name="Nature">
        <title>Giant virus diversity and host interactions through global metagenomics.</title>
        <authorList>
            <person name="Schulz F."/>
            <person name="Roux S."/>
            <person name="Paez-Espino D."/>
            <person name="Jungbluth S."/>
            <person name="Walsh D.A."/>
            <person name="Denef V.J."/>
            <person name="McMahon K.D."/>
            <person name="Konstantinidis K.T."/>
            <person name="Eloe-Fadrosh E.A."/>
            <person name="Kyrpides N.C."/>
            <person name="Woyke T."/>
        </authorList>
    </citation>
    <scope>NUCLEOTIDE SEQUENCE</scope>
    <source>
        <strain evidence="3">GVMAG-S-1035303-20</strain>
    </source>
</reference>
<keyword evidence="2" id="KW-0812">Transmembrane</keyword>
<dbReference type="EMBL" id="MN740650">
    <property type="protein sequence ID" value="QHS79706.1"/>
    <property type="molecule type" value="Genomic_DNA"/>
</dbReference>
<keyword evidence="2" id="KW-1133">Transmembrane helix</keyword>
<accession>A0A6C0AJ83</accession>
<feature type="compositionally biased region" description="Polar residues" evidence="1">
    <location>
        <begin position="59"/>
        <end position="80"/>
    </location>
</feature>
<feature type="compositionally biased region" description="Low complexity" evidence="1">
    <location>
        <begin position="87"/>
        <end position="104"/>
    </location>
</feature>
<feature type="compositionally biased region" description="Low complexity" evidence="1">
    <location>
        <begin position="13"/>
        <end position="49"/>
    </location>
</feature>
<feature type="region of interest" description="Disordered" evidence="1">
    <location>
        <begin position="1"/>
        <end position="129"/>
    </location>
</feature>
<feature type="transmembrane region" description="Helical" evidence="2">
    <location>
        <begin position="151"/>
        <end position="172"/>
    </location>
</feature>
<organism evidence="3">
    <name type="scientific">viral metagenome</name>
    <dbReference type="NCBI Taxonomy" id="1070528"/>
    <lineage>
        <taxon>unclassified sequences</taxon>
        <taxon>metagenomes</taxon>
        <taxon>organismal metagenomes</taxon>
    </lineage>
</organism>
<sequence length="216" mass="21299">MGNIPPARLLPDASAAPTSATTSSPAPTGSSSTSITSSTPAPSGATSSGTPPPSYVPPASTNASTDHVINSGVSTSSTLPAGSPGHAAATSSQASAAASLPAGSPGVKQMTDLTGGSATSSSSQVAPAGGVSKTADAAAPATEGEKVRTTFFAVLALSWVLFGIAAFFFSLVCFGRSGSFGEKIFGFFLALIFGPFYFVYYFADGAYCRAAAPTLF</sequence>
<evidence type="ECO:0000256" key="2">
    <source>
        <dbReference type="SAM" id="Phobius"/>
    </source>
</evidence>
<proteinExistence type="predicted"/>
<evidence type="ECO:0000313" key="3">
    <source>
        <dbReference type="EMBL" id="QHS79706.1"/>
    </source>
</evidence>
<feature type="transmembrane region" description="Helical" evidence="2">
    <location>
        <begin position="184"/>
        <end position="203"/>
    </location>
</feature>
<name>A0A6C0AJ83_9ZZZZ</name>
<protein>
    <recommendedName>
        <fullName evidence="4">Transmembrane protein</fullName>
    </recommendedName>
</protein>
<keyword evidence="2" id="KW-0472">Membrane</keyword>
<dbReference type="AlphaFoldDB" id="A0A6C0AJ83"/>